<comment type="caution">
    <text evidence="3">The sequence shown here is derived from an EMBL/GenBank/DDBJ whole genome shotgun (WGS) entry which is preliminary data.</text>
</comment>
<dbReference type="Gene3D" id="3.30.1330.10">
    <property type="entry name" value="PurM-like, N-terminal domain"/>
    <property type="match status" value="1"/>
</dbReference>
<feature type="binding site" evidence="1">
    <location>
        <position position="82"/>
    </location>
    <ligand>
        <name>Mg(2+)</name>
        <dbReference type="ChEBI" id="CHEBI:18420"/>
        <label>1</label>
    </ligand>
</feature>
<feature type="binding site" evidence="1">
    <location>
        <position position="81"/>
    </location>
    <ligand>
        <name>Mg(2+)</name>
        <dbReference type="ChEBI" id="CHEBI:18420"/>
        <label>1</label>
    </ligand>
</feature>
<dbReference type="PANTHER" id="PTHR30270:SF0">
    <property type="entry name" value="THIAMINE-MONOPHOSPHATE KINASE"/>
    <property type="match status" value="1"/>
</dbReference>
<keyword evidence="1" id="KW-0067">ATP-binding</keyword>
<evidence type="ECO:0000256" key="1">
    <source>
        <dbReference type="HAMAP-Rule" id="MF_02128"/>
    </source>
</evidence>
<comment type="function">
    <text evidence="1">Catalyzes the ATP-dependent phosphorylation of thiamine-monophosphate (TMP) to form thiamine-pyrophosphate (TPP), the active form of vitamin B1.</text>
</comment>
<feature type="binding site" evidence="1">
    <location>
        <position position="80"/>
    </location>
    <ligand>
        <name>Mg(2+)</name>
        <dbReference type="ChEBI" id="CHEBI:18420"/>
        <label>4</label>
    </ligand>
</feature>
<feature type="binding site" evidence="1">
    <location>
        <position position="111"/>
    </location>
    <ligand>
        <name>Mg(2+)</name>
        <dbReference type="ChEBI" id="CHEBI:18420"/>
        <label>2</label>
    </ligand>
</feature>
<feature type="binding site" evidence="1">
    <location>
        <position position="159"/>
    </location>
    <ligand>
        <name>Mg(2+)</name>
        <dbReference type="ChEBI" id="CHEBI:18420"/>
        <label>1</label>
    </ligand>
</feature>
<feature type="binding site" evidence="1">
    <location>
        <position position="111"/>
    </location>
    <ligand>
        <name>Mg(2+)</name>
        <dbReference type="ChEBI" id="CHEBI:18420"/>
        <label>4</label>
    </ligand>
</feature>
<feature type="binding site" evidence="1">
    <location>
        <position position="66"/>
    </location>
    <ligand>
        <name>Mg(2+)</name>
        <dbReference type="ChEBI" id="CHEBI:18420"/>
        <label>4</label>
    </ligand>
</feature>
<sequence>MPAAVRPGVRARRASRRHPWSALRATVYRVVPVTERVRDVNEDELLRRIFPLLPVGGSTQVGPGDDAAIVAASDGRFLVSSDVLVEDRHFRMRWSSGADVGHRAAVQNFADIAAMGGRPTALVISLVMPGDTPVDWVEDLARGLAEACKPLRAGVVGGDLASGESIVVNVTVHGTLDWREPVLRAGARPGDVVAHAGARGWSAAGLALLDSDLIRPTHQHPLVKAYLRPDPPLEAGRRAARAGATAMLDVSDGLLRDAGRIAVASDVRLDLDEAAFDDDRRALSDAALVVAQAALRAGGAGDLVGDIGQAEAANRLMNQWIWSGGEDHGLLATFPEDTTVPEGWTPIGRVHPPGKAAPRVTIGGRRPVVSAGWDHFES</sequence>
<keyword evidence="1" id="KW-0460">Magnesium</keyword>
<dbReference type="SUPFAM" id="SSF56042">
    <property type="entry name" value="PurM C-terminal domain-like"/>
    <property type="match status" value="1"/>
</dbReference>
<feature type="binding site" evidence="1">
    <location>
        <position position="252"/>
    </location>
    <ligand>
        <name>Mg(2+)</name>
        <dbReference type="ChEBI" id="CHEBI:18420"/>
        <label>5</label>
    </ligand>
</feature>
<dbReference type="Proteomes" id="UP000664617">
    <property type="component" value="Unassembled WGS sequence"/>
</dbReference>
<comment type="miscellaneous">
    <text evidence="1">Reaction mechanism of ThiL seems to utilize a direct, inline transfer of the gamma-phosphate of ATP to TMP rather than a phosphorylated enzyme intermediate.</text>
</comment>
<comment type="caution">
    <text evidence="1">Lacks conserved residue(s) required for the propagation of feature annotation.</text>
</comment>
<name>A0ABS3I3S6_9MICO</name>
<feature type="binding site" evidence="1">
    <location>
        <position position="82"/>
    </location>
    <ligand>
        <name>Mg(2+)</name>
        <dbReference type="ChEBI" id="CHEBI:18420"/>
        <label>2</label>
    </ligand>
</feature>
<keyword evidence="1" id="KW-0784">Thiamine biosynthesis</keyword>
<comment type="similarity">
    <text evidence="1">Belongs to the thiamine-monophosphate kinase family.</text>
</comment>
<dbReference type="InterPro" id="IPR036676">
    <property type="entry name" value="PurM-like_C_sf"/>
</dbReference>
<keyword evidence="4" id="KW-1185">Reference proteome</keyword>
<feature type="binding site" evidence="1">
    <location>
        <position position="184"/>
    </location>
    <ligand>
        <name>ATP</name>
        <dbReference type="ChEBI" id="CHEBI:30616"/>
    </ligand>
</feature>
<proteinExistence type="inferred from homology"/>
<feature type="binding site" evidence="1">
    <location>
        <position position="249"/>
    </location>
    <ligand>
        <name>Mg(2+)</name>
        <dbReference type="ChEBI" id="CHEBI:18420"/>
        <label>3</label>
    </ligand>
</feature>
<dbReference type="GO" id="GO:0009030">
    <property type="term" value="F:thiamine-phosphate kinase activity"/>
    <property type="evidence" value="ECO:0007669"/>
    <property type="project" value="UniProtKB-EC"/>
</dbReference>
<dbReference type="Pfam" id="PF00586">
    <property type="entry name" value="AIRS"/>
    <property type="match status" value="1"/>
</dbReference>
<evidence type="ECO:0000313" key="4">
    <source>
        <dbReference type="Proteomes" id="UP000664617"/>
    </source>
</evidence>
<gene>
    <name evidence="1" type="primary">thiL</name>
    <name evidence="3" type="ORF">J0911_01115</name>
</gene>
<comment type="catalytic activity">
    <reaction evidence="1">
        <text>thiamine phosphate + ATP = thiamine diphosphate + ADP</text>
        <dbReference type="Rhea" id="RHEA:15913"/>
        <dbReference type="ChEBI" id="CHEBI:30616"/>
        <dbReference type="ChEBI" id="CHEBI:37575"/>
        <dbReference type="ChEBI" id="CHEBI:58937"/>
        <dbReference type="ChEBI" id="CHEBI:456216"/>
        <dbReference type="EC" id="2.7.4.16"/>
    </reaction>
</comment>
<dbReference type="HAMAP" id="MF_02128">
    <property type="entry name" value="TMP_kinase"/>
    <property type="match status" value="1"/>
</dbReference>
<feature type="binding site" evidence="1">
    <location>
        <position position="373"/>
    </location>
    <ligand>
        <name>substrate</name>
    </ligand>
</feature>
<comment type="pathway">
    <text evidence="1">Cofactor biosynthesis; thiamine diphosphate biosynthesis; thiamine diphosphate from thiamine phosphate: step 1/1.</text>
</comment>
<protein>
    <recommendedName>
        <fullName evidence="1">Thiamine-monophosphate kinase</fullName>
        <shortName evidence="1">TMP kinase</shortName>
        <shortName evidence="1">Thiamine-phosphate kinase</shortName>
        <ecNumber evidence="1">2.7.4.16</ecNumber>
    </recommendedName>
</protein>
<feature type="domain" description="PurM-like N-terminal" evidence="2">
    <location>
        <begin position="64"/>
        <end position="175"/>
    </location>
</feature>
<dbReference type="EMBL" id="JAFMPK010000009">
    <property type="protein sequence ID" value="MBO0607627.1"/>
    <property type="molecule type" value="Genomic_DNA"/>
</dbReference>
<feature type="binding site" evidence="1">
    <location>
        <position position="66"/>
    </location>
    <ligand>
        <name>Mg(2+)</name>
        <dbReference type="ChEBI" id="CHEBI:18420"/>
        <label>3</label>
    </ligand>
</feature>
<keyword evidence="1" id="KW-0547">Nucleotide-binding</keyword>
<dbReference type="InterPro" id="IPR016188">
    <property type="entry name" value="PurM-like_N"/>
</dbReference>
<dbReference type="InterPro" id="IPR036921">
    <property type="entry name" value="PurM-like_N_sf"/>
</dbReference>
<dbReference type="EC" id="2.7.4.16" evidence="1"/>
<evidence type="ECO:0000313" key="3">
    <source>
        <dbReference type="EMBL" id="MBO0607627.1"/>
    </source>
</evidence>
<dbReference type="NCBIfam" id="NF004351">
    <property type="entry name" value="PRK05731.1-4"/>
    <property type="match status" value="1"/>
</dbReference>
<feature type="binding site" evidence="1">
    <location>
        <position position="251"/>
    </location>
    <ligand>
        <name>ATP</name>
        <dbReference type="ChEBI" id="CHEBI:30616"/>
    </ligand>
</feature>
<feature type="binding site" evidence="1">
    <location>
        <position position="89"/>
    </location>
    <ligand>
        <name>substrate</name>
    </ligand>
</feature>
<accession>A0ABS3I3S6</accession>
<dbReference type="PANTHER" id="PTHR30270">
    <property type="entry name" value="THIAMINE-MONOPHOSPHATE KINASE"/>
    <property type="match status" value="1"/>
</dbReference>
<dbReference type="InterPro" id="IPR006283">
    <property type="entry name" value="ThiL-like"/>
</dbReference>
<dbReference type="NCBIfam" id="TIGR01379">
    <property type="entry name" value="thiL"/>
    <property type="match status" value="1"/>
</dbReference>
<organism evidence="3 4">
    <name type="scientific">Myceligenerans salitolerans</name>
    <dbReference type="NCBI Taxonomy" id="1230528"/>
    <lineage>
        <taxon>Bacteria</taxon>
        <taxon>Bacillati</taxon>
        <taxon>Actinomycetota</taxon>
        <taxon>Actinomycetes</taxon>
        <taxon>Micrococcales</taxon>
        <taxon>Promicromonosporaceae</taxon>
        <taxon>Myceligenerans</taxon>
    </lineage>
</organism>
<dbReference type="SUPFAM" id="SSF55326">
    <property type="entry name" value="PurM N-terminal domain-like"/>
    <property type="match status" value="1"/>
</dbReference>
<evidence type="ECO:0000259" key="2">
    <source>
        <dbReference type="Pfam" id="PF00586"/>
    </source>
</evidence>
<keyword evidence="1 3" id="KW-0808">Transferase</keyword>
<keyword evidence="1" id="KW-0479">Metal-binding</keyword>
<dbReference type="Gene3D" id="3.90.650.10">
    <property type="entry name" value="PurM-like C-terminal domain"/>
    <property type="match status" value="1"/>
</dbReference>
<feature type="binding site" evidence="1">
    <location>
        <position position="326"/>
    </location>
    <ligand>
        <name>substrate</name>
    </ligand>
</feature>
<dbReference type="CDD" id="cd02194">
    <property type="entry name" value="ThiL"/>
    <property type="match status" value="1"/>
</dbReference>
<reference evidence="4" key="1">
    <citation type="submission" date="2023-07" db="EMBL/GenBank/DDBJ databases">
        <title>Myceligenerans salitolerans sp. nov., a halotolerant actinomycete isolated from a salt lake in Xinjiang, China.</title>
        <authorList>
            <person name="Guan T."/>
        </authorList>
    </citation>
    <scope>NUCLEOTIDE SEQUENCE [LARGE SCALE GENOMIC DNA]</scope>
    <source>
        <strain evidence="4">XHU 5031</strain>
    </source>
</reference>
<keyword evidence="1 3" id="KW-0418">Kinase</keyword>
<feature type="binding site" evidence="1">
    <location>
        <position position="111"/>
    </location>
    <ligand>
        <name>Mg(2+)</name>
        <dbReference type="ChEBI" id="CHEBI:18420"/>
        <label>3</label>
    </ligand>
</feature>
<feature type="binding site" evidence="1">
    <location>
        <begin position="158"/>
        <end position="159"/>
    </location>
    <ligand>
        <name>ATP</name>
        <dbReference type="ChEBI" id="CHEBI:30616"/>
    </ligand>
</feature>